<keyword evidence="1" id="KW-1185">Reference proteome</keyword>
<reference evidence="2" key="1">
    <citation type="submission" date="2025-08" db="UniProtKB">
        <authorList>
            <consortium name="RefSeq"/>
        </authorList>
    </citation>
    <scope>IDENTIFICATION</scope>
</reference>
<protein>
    <submittedName>
        <fullName evidence="2">IQ motif and ankyrin repeat domain-containing protein LOC642574 homolog</fullName>
    </submittedName>
</protein>
<sequence>MSLARLQLLEQLQGEARAEFQGLKCSVQELDDVLFKDVGGKIHSDGRWPLVIDPSGQAAIFLRYRDTNYLNTVNPSDMSVETIRLALLGAIRYGKPLVFDMMEVNMFDTVKKQLERLEPGLAEALLGRTILANERYLSLLRPTDGPEYADTEFQAARTEKFKLFVITKQHHPPEDLLQTLLPIQVVLRRSSRKRGCRRGPVSQRLPSAF</sequence>
<gene>
    <name evidence="2" type="primary">LOC107115305</name>
</gene>
<proteinExistence type="predicted"/>
<dbReference type="Gene3D" id="3.40.50.300">
    <property type="entry name" value="P-loop containing nucleotide triphosphate hydrolases"/>
    <property type="match status" value="1"/>
</dbReference>
<evidence type="ECO:0000313" key="2">
    <source>
        <dbReference type="RefSeq" id="XP_015272472.1"/>
    </source>
</evidence>
<dbReference type="GeneID" id="107115305"/>
<dbReference type="RefSeq" id="XP_015272472.1">
    <property type="nucleotide sequence ID" value="XM_015416986.1"/>
</dbReference>
<organism evidence="1 2">
    <name type="scientific">Gekko japonicus</name>
    <name type="common">Schlegel's Japanese gecko</name>
    <dbReference type="NCBI Taxonomy" id="146911"/>
    <lineage>
        <taxon>Eukaryota</taxon>
        <taxon>Metazoa</taxon>
        <taxon>Chordata</taxon>
        <taxon>Craniata</taxon>
        <taxon>Vertebrata</taxon>
        <taxon>Euteleostomi</taxon>
        <taxon>Lepidosauria</taxon>
        <taxon>Squamata</taxon>
        <taxon>Bifurcata</taxon>
        <taxon>Gekkota</taxon>
        <taxon>Gekkonidae</taxon>
        <taxon>Gekkoninae</taxon>
        <taxon>Gekko</taxon>
    </lineage>
</organism>
<accession>A0ABM1KFI5</accession>
<name>A0ABM1KFI5_GEKJA</name>
<dbReference type="Proteomes" id="UP000694871">
    <property type="component" value="Unplaced"/>
</dbReference>
<evidence type="ECO:0000313" key="1">
    <source>
        <dbReference type="Proteomes" id="UP000694871"/>
    </source>
</evidence>
<dbReference type="InterPro" id="IPR027417">
    <property type="entry name" value="P-loop_NTPase"/>
</dbReference>